<keyword evidence="1" id="KW-0812">Transmembrane</keyword>
<dbReference type="SUPFAM" id="SSF54403">
    <property type="entry name" value="Cystatin/monellin"/>
    <property type="match status" value="2"/>
</dbReference>
<evidence type="ECO:0000313" key="3">
    <source>
        <dbReference type="EMBL" id="MDC3424764.1"/>
    </source>
</evidence>
<evidence type="ECO:0000259" key="2">
    <source>
        <dbReference type="Pfam" id="PF17881"/>
    </source>
</evidence>
<comment type="caution">
    <text evidence="3">The sequence shown here is derived from an EMBL/GenBank/DDBJ whole genome shotgun (WGS) entry which is preliminary data.</text>
</comment>
<sequence length="174" mass="20301">MEKRFLPFTVPSWLKWVIVCMLVVLVLIFSYGVFLYNSIQEDKTKGFTQSKQTALSETALTKVNDIQRFHGDGFYHVVSGSTKDNKEAIAFVPVDDEKDISFFLTEQFVTEDEITTKWRKTCSDCQLVKTTPGINKGIPLWEFTYIDNDNRYVFAYFYMETGKSYEKIRFKTVN</sequence>
<accession>A0A9X4AME6</accession>
<dbReference type="EMBL" id="JAMQKB010000008">
    <property type="protein sequence ID" value="MDC3424764.1"/>
    <property type="molecule type" value="Genomic_DNA"/>
</dbReference>
<dbReference type="InterPro" id="IPR041401">
    <property type="entry name" value="TseB-like_dom"/>
</dbReference>
<organism evidence="3 4">
    <name type="scientific">Terrihalobacillus insolitus</name>
    <dbReference type="NCBI Taxonomy" id="2950438"/>
    <lineage>
        <taxon>Bacteria</taxon>
        <taxon>Bacillati</taxon>
        <taxon>Bacillota</taxon>
        <taxon>Bacilli</taxon>
        <taxon>Bacillales</taxon>
        <taxon>Bacillaceae</taxon>
        <taxon>Terrihalobacillus</taxon>
    </lineage>
</organism>
<reference evidence="3" key="1">
    <citation type="submission" date="2022-06" db="EMBL/GenBank/DDBJ databases">
        <title>Aquibacillus sp. a new bacterium isolated from soil saline samples.</title>
        <authorList>
            <person name="Galisteo C."/>
            <person name="De La Haba R."/>
            <person name="Sanchez-Porro C."/>
            <person name="Ventosa A."/>
        </authorList>
    </citation>
    <scope>NUCLEOTIDE SEQUENCE</scope>
    <source>
        <strain evidence="3">3ASR75-11</strain>
    </source>
</reference>
<proteinExistence type="predicted"/>
<keyword evidence="1" id="KW-1133">Transmembrane helix</keyword>
<name>A0A9X4AME6_9BACI</name>
<dbReference type="Pfam" id="PF17881">
    <property type="entry name" value="TseB"/>
    <property type="match status" value="1"/>
</dbReference>
<feature type="transmembrane region" description="Helical" evidence="1">
    <location>
        <begin position="13"/>
        <end position="36"/>
    </location>
</feature>
<gene>
    <name evidence="3" type="ORF">NC797_09605</name>
</gene>
<dbReference type="AlphaFoldDB" id="A0A9X4AME6"/>
<keyword evidence="1" id="KW-0472">Membrane</keyword>
<keyword evidence="4" id="KW-1185">Reference proteome</keyword>
<dbReference type="Proteomes" id="UP001145050">
    <property type="component" value="Unassembled WGS sequence"/>
</dbReference>
<dbReference type="Gene3D" id="3.10.450.40">
    <property type="match status" value="2"/>
</dbReference>
<protein>
    <submittedName>
        <fullName evidence="3">DUF5590 domain-containing protein</fullName>
    </submittedName>
</protein>
<dbReference type="InterPro" id="IPR046350">
    <property type="entry name" value="Cystatin_sf"/>
</dbReference>
<dbReference type="RefSeq" id="WP_272436566.1">
    <property type="nucleotide sequence ID" value="NZ_JAMQKB010000008.1"/>
</dbReference>
<feature type="domain" description="Cell wall elongation regulator TseB-like" evidence="2">
    <location>
        <begin position="49"/>
        <end position="93"/>
    </location>
</feature>
<evidence type="ECO:0000256" key="1">
    <source>
        <dbReference type="SAM" id="Phobius"/>
    </source>
</evidence>
<evidence type="ECO:0000313" key="4">
    <source>
        <dbReference type="Proteomes" id="UP001145050"/>
    </source>
</evidence>